<sequence>MSLTSSGPFSKSDRYWHSRNSQPVSPSACFWGEFGSLCSDICHEVVEAFPNYGAIVWTEEKFRRFLPGLDPALKPNCLEQIATVLEKALTIAEQFENARDALHGVLDAMAVQGYVESVCCCSSQTIKAGISEMALAWVMAKTPAFPQEGPTHTDEVNTDNVKYPTSYVHSAQSGFSWSNLRLLIPESRFFKVPAHYLQTRPLKKNRRTQLGNIHLPVQPPSFAFSPRKKGQFFLTGDHRYQLAHCLPTTDAVGKDFFPLPPYPASHSITPELTRLPSSWFSFILASTVDSGDQSADSLPVTLEGTTVSEQQKIERQVARLLADGLDSERAGSVANFVTRTLGWLKVAFETVKLANHCKQPWSQACGRALSVNLGISVEEEEARQTWKEVCLALADVPVRDVFNSRLNVSAAVSIHEVGGGHLQ</sequence>
<protein>
    <submittedName>
        <fullName evidence="1">Uncharacterized protein</fullName>
    </submittedName>
</protein>
<keyword evidence="2" id="KW-1185">Reference proteome</keyword>
<reference evidence="1 2" key="1">
    <citation type="submission" date="2021-06" db="EMBL/GenBank/DDBJ databases">
        <authorList>
            <person name="Palmer J.M."/>
        </authorList>
    </citation>
    <scope>NUCLEOTIDE SEQUENCE [LARGE SCALE GENOMIC DNA]</scope>
    <source>
        <strain evidence="1 2">MEX-2019</strain>
        <tissue evidence="1">Muscle</tissue>
    </source>
</reference>
<name>A0AAV9QTY0_9TELE</name>
<organism evidence="1 2">
    <name type="scientific">Crenichthys baileyi</name>
    <name type="common">White River springfish</name>
    <dbReference type="NCBI Taxonomy" id="28760"/>
    <lineage>
        <taxon>Eukaryota</taxon>
        <taxon>Metazoa</taxon>
        <taxon>Chordata</taxon>
        <taxon>Craniata</taxon>
        <taxon>Vertebrata</taxon>
        <taxon>Euteleostomi</taxon>
        <taxon>Actinopterygii</taxon>
        <taxon>Neopterygii</taxon>
        <taxon>Teleostei</taxon>
        <taxon>Neoteleostei</taxon>
        <taxon>Acanthomorphata</taxon>
        <taxon>Ovalentaria</taxon>
        <taxon>Atherinomorphae</taxon>
        <taxon>Cyprinodontiformes</taxon>
        <taxon>Goodeidae</taxon>
        <taxon>Crenichthys</taxon>
    </lineage>
</organism>
<dbReference type="EMBL" id="JAHHUM010002953">
    <property type="protein sequence ID" value="KAK5599245.1"/>
    <property type="molecule type" value="Genomic_DNA"/>
</dbReference>
<gene>
    <name evidence="1" type="ORF">CRENBAI_023952</name>
</gene>
<comment type="caution">
    <text evidence="1">The sequence shown here is derived from an EMBL/GenBank/DDBJ whole genome shotgun (WGS) entry which is preliminary data.</text>
</comment>
<evidence type="ECO:0000313" key="1">
    <source>
        <dbReference type="EMBL" id="KAK5599245.1"/>
    </source>
</evidence>
<dbReference type="AlphaFoldDB" id="A0AAV9QTY0"/>
<accession>A0AAV9QTY0</accession>
<proteinExistence type="predicted"/>
<dbReference type="Proteomes" id="UP001311232">
    <property type="component" value="Unassembled WGS sequence"/>
</dbReference>
<evidence type="ECO:0000313" key="2">
    <source>
        <dbReference type="Proteomes" id="UP001311232"/>
    </source>
</evidence>